<dbReference type="GO" id="GO:0051920">
    <property type="term" value="F:peroxiredoxin activity"/>
    <property type="evidence" value="ECO:0007669"/>
    <property type="project" value="InterPro"/>
</dbReference>
<dbReference type="InterPro" id="IPR029032">
    <property type="entry name" value="AhpD-like"/>
</dbReference>
<evidence type="ECO:0000313" key="3">
    <source>
        <dbReference type="Proteomes" id="UP000075418"/>
    </source>
</evidence>
<dbReference type="PANTHER" id="PTHR33570">
    <property type="entry name" value="4-CARBOXYMUCONOLACTONE DECARBOXYLASE FAMILY PROTEIN"/>
    <property type="match status" value="1"/>
</dbReference>
<dbReference type="RefSeq" id="WP_061854247.1">
    <property type="nucleotide sequence ID" value="NZ_LUGM01000002.1"/>
</dbReference>
<dbReference type="PANTHER" id="PTHR33570:SF2">
    <property type="entry name" value="CARBOXYMUCONOLACTONE DECARBOXYLASE-LIKE DOMAIN-CONTAINING PROTEIN"/>
    <property type="match status" value="1"/>
</dbReference>
<dbReference type="InterPro" id="IPR052512">
    <property type="entry name" value="4CMD/NDH-1_regulator"/>
</dbReference>
<accession>A0A151A3N5</accession>
<dbReference type="Gene3D" id="1.20.1290.10">
    <property type="entry name" value="AhpD-like"/>
    <property type="match status" value="1"/>
</dbReference>
<comment type="caution">
    <text evidence="2">The sequence shown here is derived from an EMBL/GenBank/DDBJ whole genome shotgun (WGS) entry which is preliminary data.</text>
</comment>
<organism evidence="2 3">
    <name type="scientific">Staphylococcus kloosii</name>
    <dbReference type="NCBI Taxonomy" id="29384"/>
    <lineage>
        <taxon>Bacteria</taxon>
        <taxon>Bacillati</taxon>
        <taxon>Bacillota</taxon>
        <taxon>Bacilli</taxon>
        <taxon>Bacillales</taxon>
        <taxon>Staphylococcaceae</taxon>
        <taxon>Staphylococcus</taxon>
    </lineage>
</organism>
<dbReference type="EMBL" id="LUGM01000002">
    <property type="protein sequence ID" value="KYH14024.1"/>
    <property type="molecule type" value="Genomic_DNA"/>
</dbReference>
<sequence>MEQDRNEIGKKIMDDLTATDNPNIPTHANIEEELGDIAPGLGKYVTEFAFGDIYSREGLDYRQRAISTISALLTLGTEPQLELHINVALTVGLTPQEISETIIHLLPYVGFPKVLNALKIVKKVYKERGVSYDS</sequence>
<proteinExistence type="predicted"/>
<name>A0A151A3N5_9STAP</name>
<protein>
    <submittedName>
        <fullName evidence="2">4-carboxymuconolactone decarboxylase</fullName>
    </submittedName>
</protein>
<reference evidence="2 3" key="1">
    <citation type="submission" date="2016-02" db="EMBL/GenBank/DDBJ databases">
        <title>Draft genome sequence of hydrocarbon degrading Staphylococcus saprophyticus Strain CNV2, isolated from crude-oil contaminated soil from Noonmati Oil Refinery, Guwahati, Assam, India.</title>
        <authorList>
            <person name="Mukherjee A."/>
            <person name="Chettri B."/>
            <person name="Langpoklakpam J."/>
            <person name="Singh A.K."/>
            <person name="Chattopadhyay D.J."/>
        </authorList>
    </citation>
    <scope>NUCLEOTIDE SEQUENCE [LARGE SCALE GENOMIC DNA]</scope>
    <source>
        <strain evidence="2 3">CNV2</strain>
    </source>
</reference>
<dbReference type="SUPFAM" id="SSF69118">
    <property type="entry name" value="AhpD-like"/>
    <property type="match status" value="1"/>
</dbReference>
<dbReference type="Proteomes" id="UP000075418">
    <property type="component" value="Unassembled WGS sequence"/>
</dbReference>
<evidence type="ECO:0000259" key="1">
    <source>
        <dbReference type="Pfam" id="PF02627"/>
    </source>
</evidence>
<dbReference type="Pfam" id="PF02627">
    <property type="entry name" value="CMD"/>
    <property type="match status" value="1"/>
</dbReference>
<dbReference type="AlphaFoldDB" id="A0A151A3N5"/>
<feature type="domain" description="Carboxymuconolactone decarboxylase-like" evidence="1">
    <location>
        <begin position="39"/>
        <end position="122"/>
    </location>
</feature>
<gene>
    <name evidence="2" type="ORF">A0131_04310</name>
</gene>
<dbReference type="InterPro" id="IPR003779">
    <property type="entry name" value="CMD-like"/>
</dbReference>
<evidence type="ECO:0000313" key="2">
    <source>
        <dbReference type="EMBL" id="KYH14024.1"/>
    </source>
</evidence>